<comment type="caution">
    <text evidence="2">The sequence shown here is derived from an EMBL/GenBank/DDBJ whole genome shotgun (WGS) entry which is preliminary data.</text>
</comment>
<dbReference type="Pfam" id="PF15125">
    <property type="entry name" value="TMEM238"/>
    <property type="match status" value="1"/>
</dbReference>
<accession>A0A7K7WJD7</accession>
<name>A0A7K7WJD7_9AVES</name>
<dbReference type="PANTHER" id="PTHR28613">
    <property type="entry name" value="SI:CH211-232M10.4-RELATED"/>
    <property type="match status" value="1"/>
</dbReference>
<dbReference type="InterPro" id="IPR029365">
    <property type="entry name" value="TMEM238"/>
</dbReference>
<dbReference type="OrthoDB" id="9047238at2759"/>
<reference evidence="2 3" key="1">
    <citation type="submission" date="2019-09" db="EMBL/GenBank/DDBJ databases">
        <title>Bird 10,000 Genomes (B10K) Project - Family phase.</title>
        <authorList>
            <person name="Zhang G."/>
        </authorList>
    </citation>
    <scope>NUCLEOTIDE SEQUENCE [LARGE SCALE GENOMIC DNA]</scope>
    <source>
        <strain evidence="2">B10K-MSB-01</strain>
    </source>
</reference>
<dbReference type="PANTHER" id="PTHR28613:SF2">
    <property type="entry name" value="TRANSMEMBRANE PROTEIN 238-LIKE"/>
    <property type="match status" value="1"/>
</dbReference>
<keyword evidence="3" id="KW-1185">Reference proteome</keyword>
<feature type="transmembrane region" description="Helical" evidence="1">
    <location>
        <begin position="41"/>
        <end position="63"/>
    </location>
</feature>
<evidence type="ECO:0000256" key="1">
    <source>
        <dbReference type="SAM" id="Phobius"/>
    </source>
</evidence>
<dbReference type="Proteomes" id="UP000531559">
    <property type="component" value="Unassembled WGS sequence"/>
</dbReference>
<organism evidence="2 3">
    <name type="scientific">Nothocercus julius</name>
    <dbReference type="NCBI Taxonomy" id="2585813"/>
    <lineage>
        <taxon>Eukaryota</taxon>
        <taxon>Metazoa</taxon>
        <taxon>Chordata</taxon>
        <taxon>Craniata</taxon>
        <taxon>Vertebrata</taxon>
        <taxon>Euteleostomi</taxon>
        <taxon>Archelosauria</taxon>
        <taxon>Archosauria</taxon>
        <taxon>Dinosauria</taxon>
        <taxon>Saurischia</taxon>
        <taxon>Theropoda</taxon>
        <taxon>Coelurosauria</taxon>
        <taxon>Aves</taxon>
        <taxon>Palaeognathae</taxon>
        <taxon>Tinamiformes</taxon>
        <taxon>Tinamidae</taxon>
        <taxon>Nothocercus</taxon>
    </lineage>
</organism>
<dbReference type="AlphaFoldDB" id="A0A7K7WJD7"/>
<feature type="non-terminal residue" evidence="2">
    <location>
        <position position="1"/>
    </location>
</feature>
<keyword evidence="1" id="KW-1133">Transmembrane helix</keyword>
<proteinExistence type="predicted"/>
<feature type="non-terminal residue" evidence="2">
    <location>
        <position position="74"/>
    </location>
</feature>
<evidence type="ECO:0000313" key="2">
    <source>
        <dbReference type="EMBL" id="NXA53407.1"/>
    </source>
</evidence>
<sequence>MVFSKHVGHCALIFLLGLLGDVAGLSILLLGIFASLSFWDFFIYSGAVLIAFSLLFWISWYACNIEVPFRELGF</sequence>
<keyword evidence="1" id="KW-0472">Membrane</keyword>
<gene>
    <name evidence="2" type="primary">Tmem238</name>
    <name evidence="2" type="ORF">NOTJUL_R14198</name>
</gene>
<dbReference type="EMBL" id="VZSV01000170">
    <property type="protein sequence ID" value="NXA53407.1"/>
    <property type="molecule type" value="Genomic_DNA"/>
</dbReference>
<feature type="transmembrane region" description="Helical" evidence="1">
    <location>
        <begin position="12"/>
        <end position="35"/>
    </location>
</feature>
<keyword evidence="1" id="KW-0812">Transmembrane</keyword>
<evidence type="ECO:0000313" key="3">
    <source>
        <dbReference type="Proteomes" id="UP000531559"/>
    </source>
</evidence>
<protein>
    <submittedName>
        <fullName evidence="2">TM238 protein</fullName>
    </submittedName>
</protein>